<comment type="caution">
    <text evidence="2">The sequence shown here is derived from an EMBL/GenBank/DDBJ whole genome shotgun (WGS) entry which is preliminary data.</text>
</comment>
<dbReference type="SUPFAM" id="SSF53649">
    <property type="entry name" value="Alkaline phosphatase-like"/>
    <property type="match status" value="1"/>
</dbReference>
<accession>A0A1W0WQ06</accession>
<reference evidence="3" key="1">
    <citation type="submission" date="2017-01" db="EMBL/GenBank/DDBJ databases">
        <title>Comparative genomics of anhydrobiosis in the tardigrade Hypsibius dujardini.</title>
        <authorList>
            <person name="Yoshida Y."/>
            <person name="Koutsovoulos G."/>
            <person name="Laetsch D."/>
            <person name="Stevens L."/>
            <person name="Kumar S."/>
            <person name="Horikawa D."/>
            <person name="Ishino K."/>
            <person name="Komine S."/>
            <person name="Tomita M."/>
            <person name="Blaxter M."/>
            <person name="Arakawa K."/>
        </authorList>
    </citation>
    <scope>NUCLEOTIDE SEQUENCE [LARGE SCALE GENOMIC DNA]</scope>
    <source>
        <strain evidence="3">Z151</strain>
    </source>
</reference>
<dbReference type="PANTHER" id="PTHR10151">
    <property type="entry name" value="ECTONUCLEOTIDE PYROPHOSPHATASE/PHOSPHODIESTERASE"/>
    <property type="match status" value="1"/>
</dbReference>
<proteinExistence type="predicted"/>
<dbReference type="PANTHER" id="PTHR10151:SF114">
    <property type="entry name" value="ECTONUCLEOTIDE PYROPHOSPHATASE_PHOSPHODIESTERASE C27A7.3"/>
    <property type="match status" value="1"/>
</dbReference>
<dbReference type="Proteomes" id="UP000192578">
    <property type="component" value="Unassembled WGS sequence"/>
</dbReference>
<evidence type="ECO:0000256" key="1">
    <source>
        <dbReference type="SAM" id="Phobius"/>
    </source>
</evidence>
<dbReference type="GO" id="GO:0055120">
    <property type="term" value="C:striated muscle dense body"/>
    <property type="evidence" value="ECO:0007669"/>
    <property type="project" value="TreeGrafter"/>
</dbReference>
<feature type="transmembrane region" description="Helical" evidence="1">
    <location>
        <begin position="52"/>
        <end position="73"/>
    </location>
</feature>
<dbReference type="InterPro" id="IPR002591">
    <property type="entry name" value="Phosphodiest/P_Trfase"/>
</dbReference>
<gene>
    <name evidence="2" type="ORF">BV898_08625</name>
</gene>
<dbReference type="InterPro" id="IPR017850">
    <property type="entry name" value="Alkaline_phosphatase_core_sf"/>
</dbReference>
<organism evidence="2 3">
    <name type="scientific">Hypsibius exemplaris</name>
    <name type="common">Freshwater tardigrade</name>
    <dbReference type="NCBI Taxonomy" id="2072580"/>
    <lineage>
        <taxon>Eukaryota</taxon>
        <taxon>Metazoa</taxon>
        <taxon>Ecdysozoa</taxon>
        <taxon>Tardigrada</taxon>
        <taxon>Eutardigrada</taxon>
        <taxon>Parachela</taxon>
        <taxon>Hypsibioidea</taxon>
        <taxon>Hypsibiidae</taxon>
        <taxon>Hypsibius</taxon>
    </lineage>
</organism>
<dbReference type="CDD" id="cd16018">
    <property type="entry name" value="Enpp"/>
    <property type="match status" value="1"/>
</dbReference>
<evidence type="ECO:0000313" key="2">
    <source>
        <dbReference type="EMBL" id="OQV17227.1"/>
    </source>
</evidence>
<dbReference type="GO" id="GO:0016529">
    <property type="term" value="C:sarcoplasmic reticulum"/>
    <property type="evidence" value="ECO:0007669"/>
    <property type="project" value="TreeGrafter"/>
</dbReference>
<keyword evidence="3" id="KW-1185">Reference proteome</keyword>
<dbReference type="Pfam" id="PF01663">
    <property type="entry name" value="Phosphodiest"/>
    <property type="match status" value="1"/>
</dbReference>
<keyword evidence="1" id="KW-1133">Transmembrane helix</keyword>
<name>A0A1W0WQ06_HYPEX</name>
<dbReference type="GO" id="GO:0031674">
    <property type="term" value="C:I band"/>
    <property type="evidence" value="ECO:0007669"/>
    <property type="project" value="TreeGrafter"/>
</dbReference>
<dbReference type="EMBL" id="MTYJ01000063">
    <property type="protein sequence ID" value="OQV17227.1"/>
    <property type="molecule type" value="Genomic_DNA"/>
</dbReference>
<dbReference type="Gene3D" id="3.40.720.10">
    <property type="entry name" value="Alkaline Phosphatase, subunit A"/>
    <property type="match status" value="1"/>
</dbReference>
<dbReference type="OrthoDB" id="415411at2759"/>
<sequence length="306" mass="33463">MSSSRRSSQSESTWSGQWDDQVQDVSASTDVAIQVGSHALTEKARPYYCLKVTGLVLLILALIAGALIGGYLLRRYVVELKNKGQDSSLQFGNWKDSECQQLNRSTTTSQCSLGNNQKPTLLIICLSGFRPDFITKDATPALLRIKNCGVHAPSGLRPAFPTNSMPNQYTIATGLHPESHGIVDDTFRDHDTGKVFDGSRGQTGPLQNDPGWWKGEPIWQTAKNQGKRAFVYHWAGSEVVGRKPDESVGYQTNTPLKQQFEKVTGWVTASGADRPAIVMAFIDEPATTGQAELHGYICMNVCLSAV</sequence>
<evidence type="ECO:0000313" key="3">
    <source>
        <dbReference type="Proteomes" id="UP000192578"/>
    </source>
</evidence>
<protein>
    <submittedName>
        <fullName evidence="2">Ectonucleotide pyrophosphatase/phosphodiesterase family member 3</fullName>
    </submittedName>
</protein>
<keyword evidence="1" id="KW-0472">Membrane</keyword>
<keyword evidence="1" id="KW-0812">Transmembrane</keyword>
<dbReference type="AlphaFoldDB" id="A0A1W0WQ06"/>